<gene>
    <name evidence="4" type="ORF">LAS9267_02048</name>
</gene>
<sequence length="54" mass="5896">MDNLNKFKKLSDNKLQATIGGGMSGYIQGIPDFLKGYLHGISAANKHKKGRLGY</sequence>
<dbReference type="InterPro" id="IPR012517">
    <property type="entry name" value="Antimicrobial14"/>
</dbReference>
<name>A0AAE8LXB3_LATSK</name>
<keyword evidence="2" id="KW-0044">Antibiotic</keyword>
<dbReference type="GO" id="GO:0031640">
    <property type="term" value="P:killing of cells of another organism"/>
    <property type="evidence" value="ECO:0007669"/>
    <property type="project" value="UniProtKB-KW"/>
</dbReference>
<dbReference type="Proteomes" id="UP000239650">
    <property type="component" value="Unassembled WGS sequence"/>
</dbReference>
<protein>
    <submittedName>
        <fullName evidence="4">Bacteriocin lactocin-705</fullName>
    </submittedName>
</protein>
<evidence type="ECO:0000313" key="5">
    <source>
        <dbReference type="Proteomes" id="UP000239650"/>
    </source>
</evidence>
<dbReference type="Pfam" id="PF08109">
    <property type="entry name" value="Antimicrobial14"/>
    <property type="match status" value="1"/>
</dbReference>
<evidence type="ECO:0000256" key="3">
    <source>
        <dbReference type="ARBA" id="ARBA00023048"/>
    </source>
</evidence>
<proteinExistence type="predicted"/>
<accession>A0AAE8LXB3</accession>
<evidence type="ECO:0000313" key="4">
    <source>
        <dbReference type="EMBL" id="SPE23718.1"/>
    </source>
</evidence>
<reference evidence="4 5" key="1">
    <citation type="submission" date="2018-02" db="EMBL/GenBank/DDBJ databases">
        <authorList>
            <person name="Rodrigo-Torres L."/>
            <person name="Arahal R. D."/>
            <person name="Lucena T."/>
        </authorList>
    </citation>
    <scope>NUCLEOTIDE SEQUENCE [LARGE SCALE GENOMIC DNA]</scope>
    <source>
        <strain evidence="4 5">CECT 9267</strain>
    </source>
</reference>
<comment type="caution">
    <text evidence="4">The sequence shown here is derived from an EMBL/GenBank/DDBJ whole genome shotgun (WGS) entry which is preliminary data.</text>
</comment>
<keyword evidence="3" id="KW-0078">Bacteriocin</keyword>
<dbReference type="AlphaFoldDB" id="A0AAE8LXB3"/>
<dbReference type="GO" id="GO:0042742">
    <property type="term" value="P:defense response to bacterium"/>
    <property type="evidence" value="ECO:0007669"/>
    <property type="project" value="UniProtKB-KW"/>
</dbReference>
<dbReference type="RefSeq" id="WP_011005836.1">
    <property type="nucleotide sequence ID" value="NZ_CP043730.1"/>
</dbReference>
<evidence type="ECO:0000256" key="2">
    <source>
        <dbReference type="ARBA" id="ARBA00023022"/>
    </source>
</evidence>
<evidence type="ECO:0000256" key="1">
    <source>
        <dbReference type="ARBA" id="ARBA00022529"/>
    </source>
</evidence>
<dbReference type="EMBL" id="OKRC01000015">
    <property type="protein sequence ID" value="SPE23718.1"/>
    <property type="molecule type" value="Genomic_DNA"/>
</dbReference>
<keyword evidence="1" id="KW-0929">Antimicrobial</keyword>
<organism evidence="4 5">
    <name type="scientific">Latilactobacillus sakei</name>
    <name type="common">Lactobacillus sakei</name>
    <dbReference type="NCBI Taxonomy" id="1599"/>
    <lineage>
        <taxon>Bacteria</taxon>
        <taxon>Bacillati</taxon>
        <taxon>Bacillota</taxon>
        <taxon>Bacilli</taxon>
        <taxon>Lactobacillales</taxon>
        <taxon>Lactobacillaceae</taxon>
        <taxon>Latilactobacillus</taxon>
    </lineage>
</organism>
<dbReference type="InterPro" id="IPR010133">
    <property type="entry name" value="Bacteriocin_signal_seq"/>
</dbReference>
<dbReference type="NCBIfam" id="TIGR01847">
    <property type="entry name" value="bacteriocin_sig"/>
    <property type="match status" value="1"/>
</dbReference>